<evidence type="ECO:0000313" key="8">
    <source>
        <dbReference type="EMBL" id="CAF9907930.1"/>
    </source>
</evidence>
<dbReference type="PROSITE" id="PS50048">
    <property type="entry name" value="ZN2_CY6_FUNGAL_2"/>
    <property type="match status" value="1"/>
</dbReference>
<dbReference type="AlphaFoldDB" id="A0A8H3I5C4"/>
<dbReference type="Pfam" id="PF00172">
    <property type="entry name" value="Zn_clus"/>
    <property type="match status" value="1"/>
</dbReference>
<keyword evidence="9" id="KW-1185">Reference proteome</keyword>
<dbReference type="PROSITE" id="PS00463">
    <property type="entry name" value="ZN2_CY6_FUNGAL_1"/>
    <property type="match status" value="1"/>
</dbReference>
<dbReference type="GO" id="GO:0008270">
    <property type="term" value="F:zinc ion binding"/>
    <property type="evidence" value="ECO:0007669"/>
    <property type="project" value="InterPro"/>
</dbReference>
<keyword evidence="3" id="KW-0805">Transcription regulation</keyword>
<evidence type="ECO:0000313" key="9">
    <source>
        <dbReference type="Proteomes" id="UP000664169"/>
    </source>
</evidence>
<dbReference type="SMART" id="SM00066">
    <property type="entry name" value="GAL4"/>
    <property type="match status" value="1"/>
</dbReference>
<name>A0A8H3I5C4_9LECA</name>
<comment type="subcellular location">
    <subcellularLocation>
        <location evidence="1">Nucleus</location>
    </subcellularLocation>
</comment>
<reference evidence="8" key="1">
    <citation type="submission" date="2021-03" db="EMBL/GenBank/DDBJ databases">
        <authorList>
            <person name="Tagirdzhanova G."/>
        </authorList>
    </citation>
    <scope>NUCLEOTIDE SEQUENCE</scope>
</reference>
<organism evidence="8 9">
    <name type="scientific">Gomphillus americanus</name>
    <dbReference type="NCBI Taxonomy" id="1940652"/>
    <lineage>
        <taxon>Eukaryota</taxon>
        <taxon>Fungi</taxon>
        <taxon>Dikarya</taxon>
        <taxon>Ascomycota</taxon>
        <taxon>Pezizomycotina</taxon>
        <taxon>Lecanoromycetes</taxon>
        <taxon>OSLEUM clade</taxon>
        <taxon>Ostropomycetidae</taxon>
        <taxon>Ostropales</taxon>
        <taxon>Graphidaceae</taxon>
        <taxon>Gomphilloideae</taxon>
        <taxon>Gomphillus</taxon>
    </lineage>
</organism>
<keyword evidence="4" id="KW-0804">Transcription</keyword>
<dbReference type="Proteomes" id="UP000664169">
    <property type="component" value="Unassembled WGS sequence"/>
</dbReference>
<evidence type="ECO:0000256" key="6">
    <source>
        <dbReference type="SAM" id="MobiDB-lite"/>
    </source>
</evidence>
<proteinExistence type="predicted"/>
<feature type="compositionally biased region" description="Low complexity" evidence="6">
    <location>
        <begin position="133"/>
        <end position="144"/>
    </location>
</feature>
<dbReference type="CDD" id="cd00067">
    <property type="entry name" value="GAL4"/>
    <property type="match status" value="1"/>
</dbReference>
<gene>
    <name evidence="8" type="ORF">GOMPHAMPRED_006023</name>
</gene>
<dbReference type="SUPFAM" id="SSF57701">
    <property type="entry name" value="Zn2/Cys6 DNA-binding domain"/>
    <property type="match status" value="1"/>
</dbReference>
<dbReference type="PANTHER" id="PTHR47338:SF11">
    <property type="entry name" value="ZN(II)2CYS6 TRANSCRIPTION FACTOR (EUROFUNG)"/>
    <property type="match status" value="1"/>
</dbReference>
<feature type="compositionally biased region" description="Low complexity" evidence="6">
    <location>
        <begin position="64"/>
        <end position="75"/>
    </location>
</feature>
<evidence type="ECO:0000256" key="4">
    <source>
        <dbReference type="ARBA" id="ARBA00023163"/>
    </source>
</evidence>
<evidence type="ECO:0000256" key="3">
    <source>
        <dbReference type="ARBA" id="ARBA00023015"/>
    </source>
</evidence>
<keyword evidence="2" id="KW-0479">Metal-binding</keyword>
<dbReference type="InterPro" id="IPR036864">
    <property type="entry name" value="Zn2-C6_fun-type_DNA-bd_sf"/>
</dbReference>
<accession>A0A8H3I5C4</accession>
<protein>
    <recommendedName>
        <fullName evidence="7">Zn(2)-C6 fungal-type domain-containing protein</fullName>
    </recommendedName>
</protein>
<feature type="domain" description="Zn(2)-C6 fungal-type" evidence="7">
    <location>
        <begin position="202"/>
        <end position="232"/>
    </location>
</feature>
<dbReference type="EMBL" id="CAJPDQ010000004">
    <property type="protein sequence ID" value="CAF9907930.1"/>
    <property type="molecule type" value="Genomic_DNA"/>
</dbReference>
<evidence type="ECO:0000259" key="7">
    <source>
        <dbReference type="PROSITE" id="PS50048"/>
    </source>
</evidence>
<dbReference type="InterPro" id="IPR050815">
    <property type="entry name" value="TF_fung"/>
</dbReference>
<dbReference type="PANTHER" id="PTHR47338">
    <property type="entry name" value="ZN(II)2CYS6 TRANSCRIPTION FACTOR (EUROFUNG)-RELATED"/>
    <property type="match status" value="1"/>
</dbReference>
<comment type="caution">
    <text evidence="8">The sequence shown here is derived from an EMBL/GenBank/DDBJ whole genome shotgun (WGS) entry which is preliminary data.</text>
</comment>
<evidence type="ECO:0000256" key="1">
    <source>
        <dbReference type="ARBA" id="ARBA00004123"/>
    </source>
</evidence>
<sequence>MNPNERLPGVSQLLTPVSPTHYGRSQHYRDQDQNFGDRPASHRSSLPLEDILCPVEPPISKNTSSNPSPFYSPSSQASAPFSRGDLSTSQMLPSRSCSFTSVMAMHQGHAVPQYSDIYQYQPQQRPRRGSVETSRTSGSSGASSIPPPSQARLVGEQHFPGEGLCWVYDDGTHIRKEIDGETVNPQWGVTKAGKPRKRLAQACLTCREKKIKCDLADPKCLQCDKSGRECRYASA</sequence>
<dbReference type="GO" id="GO:0000981">
    <property type="term" value="F:DNA-binding transcription factor activity, RNA polymerase II-specific"/>
    <property type="evidence" value="ECO:0007669"/>
    <property type="project" value="InterPro"/>
</dbReference>
<keyword evidence="5" id="KW-0539">Nucleus</keyword>
<evidence type="ECO:0000256" key="2">
    <source>
        <dbReference type="ARBA" id="ARBA00022723"/>
    </source>
</evidence>
<dbReference type="GO" id="GO:0005634">
    <property type="term" value="C:nucleus"/>
    <property type="evidence" value="ECO:0007669"/>
    <property type="project" value="UniProtKB-SubCell"/>
</dbReference>
<feature type="region of interest" description="Disordered" evidence="6">
    <location>
        <begin position="122"/>
        <end position="154"/>
    </location>
</feature>
<dbReference type="InterPro" id="IPR001138">
    <property type="entry name" value="Zn2Cys6_DnaBD"/>
</dbReference>
<feature type="region of interest" description="Disordered" evidence="6">
    <location>
        <begin position="1"/>
        <end position="90"/>
    </location>
</feature>
<dbReference type="OrthoDB" id="5426798at2759"/>
<evidence type="ECO:0000256" key="5">
    <source>
        <dbReference type="ARBA" id="ARBA00023242"/>
    </source>
</evidence>
<dbReference type="Gene3D" id="4.10.240.10">
    <property type="entry name" value="Zn(2)-C6 fungal-type DNA-binding domain"/>
    <property type="match status" value="1"/>
</dbReference>